<keyword evidence="1" id="KW-0812">Transmembrane</keyword>
<keyword evidence="1" id="KW-0472">Membrane</keyword>
<sequence length="126" mass="13946">MIRDVTQEYRPAFLFLSGMQFIGSLAAGAAVMKIRMSNHRLPDNRTSPDAHHLVNGYQGVSTSDISEASVDTECVTEEHEVTYQPIIEVKIHPQESLQVTTLDVDETSHAVIQSALPGRLKNEKKA</sequence>
<feature type="transmembrane region" description="Helical" evidence="1">
    <location>
        <begin position="12"/>
        <end position="32"/>
    </location>
</feature>
<evidence type="ECO:0000313" key="3">
    <source>
        <dbReference type="Proteomes" id="UP000324629"/>
    </source>
</evidence>
<protein>
    <submittedName>
        <fullName evidence="2">Uncharacterized protein</fullName>
    </submittedName>
</protein>
<dbReference type="AlphaFoldDB" id="A0A5J4NTQ9"/>
<gene>
    <name evidence="2" type="ORF">DEA37_0011126</name>
</gene>
<keyword evidence="3" id="KW-1185">Reference proteome</keyword>
<keyword evidence="1" id="KW-1133">Transmembrane helix</keyword>
<proteinExistence type="predicted"/>
<accession>A0A5J4NTQ9</accession>
<comment type="caution">
    <text evidence="2">The sequence shown here is derived from an EMBL/GenBank/DDBJ whole genome shotgun (WGS) entry which is preliminary data.</text>
</comment>
<organism evidence="2 3">
    <name type="scientific">Paragonimus westermani</name>
    <dbReference type="NCBI Taxonomy" id="34504"/>
    <lineage>
        <taxon>Eukaryota</taxon>
        <taxon>Metazoa</taxon>
        <taxon>Spiralia</taxon>
        <taxon>Lophotrochozoa</taxon>
        <taxon>Platyhelminthes</taxon>
        <taxon>Trematoda</taxon>
        <taxon>Digenea</taxon>
        <taxon>Plagiorchiida</taxon>
        <taxon>Troglotremata</taxon>
        <taxon>Troglotrematidae</taxon>
        <taxon>Paragonimus</taxon>
    </lineage>
</organism>
<evidence type="ECO:0000256" key="1">
    <source>
        <dbReference type="SAM" id="Phobius"/>
    </source>
</evidence>
<evidence type="ECO:0000313" key="2">
    <source>
        <dbReference type="EMBL" id="KAA3678953.1"/>
    </source>
</evidence>
<dbReference type="EMBL" id="QNGE01000899">
    <property type="protein sequence ID" value="KAA3678953.1"/>
    <property type="molecule type" value="Genomic_DNA"/>
</dbReference>
<dbReference type="Proteomes" id="UP000324629">
    <property type="component" value="Unassembled WGS sequence"/>
</dbReference>
<name>A0A5J4NTQ9_9TREM</name>
<reference evidence="2 3" key="1">
    <citation type="journal article" date="2019" name="Gigascience">
        <title>Whole-genome sequence of the oriental lung fluke Paragonimus westermani.</title>
        <authorList>
            <person name="Oey H."/>
            <person name="Zakrzewski M."/>
            <person name="Narain K."/>
            <person name="Devi K.R."/>
            <person name="Agatsuma T."/>
            <person name="Nawaratna S."/>
            <person name="Gobert G.N."/>
            <person name="Jones M.K."/>
            <person name="Ragan M.A."/>
            <person name="McManus D.P."/>
            <person name="Krause L."/>
        </authorList>
    </citation>
    <scope>NUCLEOTIDE SEQUENCE [LARGE SCALE GENOMIC DNA]</scope>
    <source>
        <strain evidence="2 3">IND2009</strain>
    </source>
</reference>